<dbReference type="InterPro" id="IPR000668">
    <property type="entry name" value="Peptidase_C1A_C"/>
</dbReference>
<reference evidence="2" key="1">
    <citation type="journal article" date="2016" name="Nat. Genet.">
        <title>A high-quality carrot genome assembly provides new insights into carotenoid accumulation and asterid genome evolution.</title>
        <authorList>
            <person name="Iorizzo M."/>
            <person name="Ellison S."/>
            <person name="Senalik D."/>
            <person name="Zeng P."/>
            <person name="Satapoomin P."/>
            <person name="Huang J."/>
            <person name="Bowman M."/>
            <person name="Iovene M."/>
            <person name="Sanseverino W."/>
            <person name="Cavagnaro P."/>
            <person name="Yildiz M."/>
            <person name="Macko-Podgorni A."/>
            <person name="Moranska E."/>
            <person name="Grzebelus E."/>
            <person name="Grzebelus D."/>
            <person name="Ashrafi H."/>
            <person name="Zheng Z."/>
            <person name="Cheng S."/>
            <person name="Spooner D."/>
            <person name="Van Deynze A."/>
            <person name="Simon P."/>
        </authorList>
    </citation>
    <scope>NUCLEOTIDE SEQUENCE [LARGE SCALE GENOMIC DNA]</scope>
    <source>
        <tissue evidence="2">Leaf</tissue>
    </source>
</reference>
<feature type="domain" description="Peptidase C1A papain C-terminal" evidence="1">
    <location>
        <begin position="8"/>
        <end position="150"/>
    </location>
</feature>
<evidence type="ECO:0000313" key="3">
    <source>
        <dbReference type="EMBL" id="WOH04555.1"/>
    </source>
</evidence>
<dbReference type="SUPFAM" id="SSF54001">
    <property type="entry name" value="Cysteine proteinases"/>
    <property type="match status" value="1"/>
</dbReference>
<gene>
    <name evidence="2" type="ORF">DCAR_022187</name>
    <name evidence="3" type="ORF">DCAR_0623965</name>
</gene>
<name>A0A164VJS3_DAUCS</name>
<dbReference type="Gramene" id="KZM90448">
    <property type="protein sequence ID" value="KZM90448"/>
    <property type="gene ID" value="DCAR_022187"/>
</dbReference>
<dbReference type="Gramene" id="KZM90447">
    <property type="protein sequence ID" value="KZM90447"/>
    <property type="gene ID" value="DCAR_022188"/>
</dbReference>
<dbReference type="EMBL" id="LNRQ01000006">
    <property type="protein sequence ID" value="KZM90448.1"/>
    <property type="molecule type" value="Genomic_DNA"/>
</dbReference>
<dbReference type="InterPro" id="IPR038765">
    <property type="entry name" value="Papain-like_cys_pep_sf"/>
</dbReference>
<organism evidence="2">
    <name type="scientific">Daucus carota subsp. sativus</name>
    <name type="common">Carrot</name>
    <dbReference type="NCBI Taxonomy" id="79200"/>
    <lineage>
        <taxon>Eukaryota</taxon>
        <taxon>Viridiplantae</taxon>
        <taxon>Streptophyta</taxon>
        <taxon>Embryophyta</taxon>
        <taxon>Tracheophyta</taxon>
        <taxon>Spermatophyta</taxon>
        <taxon>Magnoliopsida</taxon>
        <taxon>eudicotyledons</taxon>
        <taxon>Gunneridae</taxon>
        <taxon>Pentapetalae</taxon>
        <taxon>asterids</taxon>
        <taxon>campanulids</taxon>
        <taxon>Apiales</taxon>
        <taxon>Apiaceae</taxon>
        <taxon>Apioideae</taxon>
        <taxon>Scandiceae</taxon>
        <taxon>Daucinae</taxon>
        <taxon>Daucus</taxon>
        <taxon>Daucus sect. Daucus</taxon>
    </lineage>
</organism>
<dbReference type="AlphaFoldDB" id="A0A164VJS3"/>
<dbReference type="Pfam" id="PF00112">
    <property type="entry name" value="Peptidase_C1"/>
    <property type="match status" value="1"/>
</dbReference>
<dbReference type="GO" id="GO:0008234">
    <property type="term" value="F:cysteine-type peptidase activity"/>
    <property type="evidence" value="ECO:0007669"/>
    <property type="project" value="InterPro"/>
</dbReference>
<evidence type="ECO:0000313" key="2">
    <source>
        <dbReference type="EMBL" id="KZM90448.1"/>
    </source>
</evidence>
<protein>
    <recommendedName>
        <fullName evidence="1">Peptidase C1A papain C-terminal domain-containing protein</fullName>
    </recommendedName>
</protein>
<dbReference type="Gene3D" id="3.90.70.10">
    <property type="entry name" value="Cysteine proteinases"/>
    <property type="match status" value="1"/>
</dbReference>
<dbReference type="EMBL" id="CP093348">
    <property type="protein sequence ID" value="WOH04555.1"/>
    <property type="molecule type" value="Genomic_DNA"/>
</dbReference>
<evidence type="ECO:0000313" key="4">
    <source>
        <dbReference type="Proteomes" id="UP000077755"/>
    </source>
</evidence>
<reference evidence="3" key="2">
    <citation type="submission" date="2022-03" db="EMBL/GenBank/DDBJ databases">
        <title>Draft title - Genomic analysis of global carrot germplasm unveils the trajectory of domestication and the origin of high carotenoid orange carrot.</title>
        <authorList>
            <person name="Iorizzo M."/>
            <person name="Ellison S."/>
            <person name="Senalik D."/>
            <person name="Macko-Podgorni A."/>
            <person name="Grzebelus D."/>
            <person name="Bostan H."/>
            <person name="Rolling W."/>
            <person name="Curaba J."/>
            <person name="Simon P."/>
        </authorList>
    </citation>
    <scope>NUCLEOTIDE SEQUENCE</scope>
    <source>
        <tissue evidence="3">Leaf</tissue>
    </source>
</reference>
<proteinExistence type="predicted"/>
<dbReference type="GO" id="GO:0006508">
    <property type="term" value="P:proteolysis"/>
    <property type="evidence" value="ECO:0007669"/>
    <property type="project" value="InterPro"/>
</dbReference>
<accession>A0A164VJS3</accession>
<sequence>MKGKERDAAGCFRCGLKKAFRVVRDYGIAYLENCPFVPSLDEHKGHLKKTDYPRIRIVDFKVHLSVEEVIRILKHEKKAVVGYLQVTHEFAAYKKGIYSHPPAVTAEGASSRFYLGRHGVVIDGVNESEKYFTIKNSYGIKWGIEGCGNVSMDVFVDFGYPVEAYEMPYDPSS</sequence>
<dbReference type="Proteomes" id="UP000077755">
    <property type="component" value="Chromosome 6"/>
</dbReference>
<evidence type="ECO:0000259" key="1">
    <source>
        <dbReference type="Pfam" id="PF00112"/>
    </source>
</evidence>
<keyword evidence="4" id="KW-1185">Reference proteome</keyword>